<evidence type="ECO:0000313" key="1">
    <source>
        <dbReference type="EMBL" id="MBP1937524.1"/>
    </source>
</evidence>
<sequence>MYQQSFLPDQDLLYTILADLKRTVREYTTAATEANCQSVRQTFNNLIQDTMRIQGDLYQLMTNANMYTAASPALRQEIDKQLRDAQNTQMQCHQLVMQKTGNLYLGQPYPSVSVHHPNVPPQAPYYI</sequence>
<dbReference type="InterPro" id="IPR012851">
    <property type="entry name" value="Spore_coat_CotF-like"/>
</dbReference>
<dbReference type="Pfam" id="PF07875">
    <property type="entry name" value="Coat_F"/>
    <property type="match status" value="1"/>
</dbReference>
<dbReference type="RefSeq" id="WP_342454304.1">
    <property type="nucleotide sequence ID" value="NZ_CBCRVE010000005.1"/>
</dbReference>
<dbReference type="Proteomes" id="UP001519273">
    <property type="component" value="Unassembled WGS sequence"/>
</dbReference>
<keyword evidence="2" id="KW-1185">Reference proteome</keyword>
<reference evidence="1 2" key="1">
    <citation type="submission" date="2021-03" db="EMBL/GenBank/DDBJ databases">
        <title>Genomic Encyclopedia of Type Strains, Phase IV (KMG-IV): sequencing the most valuable type-strain genomes for metagenomic binning, comparative biology and taxonomic classification.</title>
        <authorList>
            <person name="Goeker M."/>
        </authorList>
    </citation>
    <scope>NUCLEOTIDE SEQUENCE [LARGE SCALE GENOMIC DNA]</scope>
    <source>
        <strain evidence="1 2">DSM 23491</strain>
    </source>
</reference>
<gene>
    <name evidence="1" type="ORF">J2Z20_002419</name>
</gene>
<proteinExistence type="predicted"/>
<evidence type="ECO:0000313" key="2">
    <source>
        <dbReference type="Proteomes" id="UP001519273"/>
    </source>
</evidence>
<evidence type="ECO:0008006" key="3">
    <source>
        <dbReference type="Google" id="ProtNLM"/>
    </source>
</evidence>
<dbReference type="EMBL" id="JAGGKP010000005">
    <property type="protein sequence ID" value="MBP1937524.1"/>
    <property type="molecule type" value="Genomic_DNA"/>
</dbReference>
<protein>
    <recommendedName>
        <fullName evidence="3">Spore coat protein</fullName>
    </recommendedName>
</protein>
<name>A0ABS4H4S0_9BACL</name>
<organism evidence="1 2">
    <name type="scientific">Paenibacillus sediminis</name>
    <dbReference type="NCBI Taxonomy" id="664909"/>
    <lineage>
        <taxon>Bacteria</taxon>
        <taxon>Bacillati</taxon>
        <taxon>Bacillota</taxon>
        <taxon>Bacilli</taxon>
        <taxon>Bacillales</taxon>
        <taxon>Paenibacillaceae</taxon>
        <taxon>Paenibacillus</taxon>
    </lineage>
</organism>
<accession>A0ABS4H4S0</accession>
<comment type="caution">
    <text evidence="1">The sequence shown here is derived from an EMBL/GenBank/DDBJ whole genome shotgun (WGS) entry which is preliminary data.</text>
</comment>